<dbReference type="InterPro" id="IPR000390">
    <property type="entry name" value="Small_drug/metabolite_transptr"/>
</dbReference>
<dbReference type="EMBL" id="JBHMCT010000013">
    <property type="protein sequence ID" value="MFB9556677.1"/>
    <property type="molecule type" value="Genomic_DNA"/>
</dbReference>
<dbReference type="PANTHER" id="PTHR30561">
    <property type="entry name" value="SMR FAMILY PROTON-DEPENDENT DRUG EFFLUX TRANSPORTER SUGE"/>
    <property type="match status" value="1"/>
</dbReference>
<dbReference type="SUPFAM" id="SSF103481">
    <property type="entry name" value="Multidrug resistance efflux transporter EmrE"/>
    <property type="match status" value="1"/>
</dbReference>
<sequence length="160" mass="16589">MSTEVAAAGVPSEQGRGQGQVRGRGRGQGQGQGRRDNQNVGWAWLLFSSLFEITFALSTEATHAFTRLGPSLLTTAAAAAGIYTLSRALRYVDVGVGYTVWAGIGGVGTVVFGTLLYDEPMTVWKVVAFVLIIGGGTALRITDKAAAAKAARSAGDRAAV</sequence>
<protein>
    <submittedName>
        <fullName evidence="10">Multidrug efflux SMR transporter</fullName>
    </submittedName>
</protein>
<feature type="transmembrane region" description="Helical" evidence="9">
    <location>
        <begin position="123"/>
        <end position="142"/>
    </location>
</feature>
<comment type="similarity">
    <text evidence="7">Belongs to the drug/metabolite transporter (DMT) superfamily. Small multidrug resistance (SMR) (TC 2.A.7.1) family.</text>
</comment>
<evidence type="ECO:0000313" key="11">
    <source>
        <dbReference type="Proteomes" id="UP001589716"/>
    </source>
</evidence>
<name>A0ABV5QT29_9ACTN</name>
<accession>A0ABV5QT29</accession>
<keyword evidence="11" id="KW-1185">Reference proteome</keyword>
<feature type="transmembrane region" description="Helical" evidence="9">
    <location>
        <begin position="98"/>
        <end position="117"/>
    </location>
</feature>
<evidence type="ECO:0000256" key="9">
    <source>
        <dbReference type="SAM" id="Phobius"/>
    </source>
</evidence>
<comment type="subcellular location">
    <subcellularLocation>
        <location evidence="1 7">Cell membrane</location>
        <topology evidence="1 7">Multi-pass membrane protein</topology>
    </subcellularLocation>
</comment>
<gene>
    <name evidence="10" type="ORF">ACFFTP_21105</name>
</gene>
<evidence type="ECO:0000313" key="10">
    <source>
        <dbReference type="EMBL" id="MFB9556677.1"/>
    </source>
</evidence>
<comment type="caution">
    <text evidence="10">The sequence shown here is derived from an EMBL/GenBank/DDBJ whole genome shotgun (WGS) entry which is preliminary data.</text>
</comment>
<feature type="region of interest" description="Disordered" evidence="8">
    <location>
        <begin position="1"/>
        <end position="36"/>
    </location>
</feature>
<evidence type="ECO:0000256" key="1">
    <source>
        <dbReference type="ARBA" id="ARBA00004651"/>
    </source>
</evidence>
<dbReference type="RefSeq" id="WP_345484871.1">
    <property type="nucleotide sequence ID" value="NZ_BAAAWU010000001.1"/>
</dbReference>
<keyword evidence="2" id="KW-0813">Transport</keyword>
<keyword evidence="3" id="KW-1003">Cell membrane</keyword>
<feature type="transmembrane region" description="Helical" evidence="9">
    <location>
        <begin position="64"/>
        <end position="86"/>
    </location>
</feature>
<evidence type="ECO:0000256" key="4">
    <source>
        <dbReference type="ARBA" id="ARBA00022692"/>
    </source>
</evidence>
<dbReference type="InterPro" id="IPR037185">
    <property type="entry name" value="EmrE-like"/>
</dbReference>
<proteinExistence type="inferred from homology"/>
<feature type="compositionally biased region" description="Gly residues" evidence="8">
    <location>
        <begin position="16"/>
        <end position="32"/>
    </location>
</feature>
<dbReference type="PANTHER" id="PTHR30561:SF0">
    <property type="entry name" value="GUANIDINIUM EXPORTER"/>
    <property type="match status" value="1"/>
</dbReference>
<keyword evidence="4 7" id="KW-0812">Transmembrane</keyword>
<evidence type="ECO:0000256" key="7">
    <source>
        <dbReference type="RuleBase" id="RU003942"/>
    </source>
</evidence>
<dbReference type="Pfam" id="PF00893">
    <property type="entry name" value="Multi_Drug_Res"/>
    <property type="match status" value="1"/>
</dbReference>
<keyword evidence="5 9" id="KW-1133">Transmembrane helix</keyword>
<keyword evidence="6 9" id="KW-0472">Membrane</keyword>
<dbReference type="Proteomes" id="UP001589716">
    <property type="component" value="Unassembled WGS sequence"/>
</dbReference>
<evidence type="ECO:0000256" key="5">
    <source>
        <dbReference type="ARBA" id="ARBA00022989"/>
    </source>
</evidence>
<dbReference type="Gene3D" id="1.10.3730.20">
    <property type="match status" value="1"/>
</dbReference>
<evidence type="ECO:0000256" key="6">
    <source>
        <dbReference type="ARBA" id="ARBA00023136"/>
    </source>
</evidence>
<evidence type="ECO:0000256" key="3">
    <source>
        <dbReference type="ARBA" id="ARBA00022475"/>
    </source>
</evidence>
<evidence type="ECO:0000256" key="8">
    <source>
        <dbReference type="SAM" id="MobiDB-lite"/>
    </source>
</evidence>
<feature type="transmembrane region" description="Helical" evidence="9">
    <location>
        <begin position="40"/>
        <end position="58"/>
    </location>
</feature>
<reference evidence="10 11" key="1">
    <citation type="submission" date="2024-09" db="EMBL/GenBank/DDBJ databases">
        <authorList>
            <person name="Sun Q."/>
            <person name="Mori K."/>
        </authorList>
    </citation>
    <scope>NUCLEOTIDE SEQUENCE [LARGE SCALE GENOMIC DNA]</scope>
    <source>
        <strain evidence="10 11">JCM 4414</strain>
    </source>
</reference>
<organism evidence="10 11">
    <name type="scientific">Streptomyces roseoviridis</name>
    <dbReference type="NCBI Taxonomy" id="67361"/>
    <lineage>
        <taxon>Bacteria</taxon>
        <taxon>Bacillati</taxon>
        <taxon>Actinomycetota</taxon>
        <taxon>Actinomycetes</taxon>
        <taxon>Kitasatosporales</taxon>
        <taxon>Streptomycetaceae</taxon>
        <taxon>Streptomyces</taxon>
    </lineage>
</organism>
<dbReference type="InterPro" id="IPR045324">
    <property type="entry name" value="Small_multidrug_res"/>
</dbReference>
<evidence type="ECO:0000256" key="2">
    <source>
        <dbReference type="ARBA" id="ARBA00022448"/>
    </source>
</evidence>